<feature type="compositionally biased region" description="Pro residues" evidence="1">
    <location>
        <begin position="1167"/>
        <end position="1179"/>
    </location>
</feature>
<feature type="domain" description="Htaa" evidence="4">
    <location>
        <begin position="993"/>
        <end position="1121"/>
    </location>
</feature>
<feature type="signal peptide" evidence="3">
    <location>
        <begin position="1"/>
        <end position="37"/>
    </location>
</feature>
<dbReference type="InterPro" id="IPR007331">
    <property type="entry name" value="Htaa"/>
</dbReference>
<evidence type="ECO:0000259" key="5">
    <source>
        <dbReference type="Pfam" id="PF16640"/>
    </source>
</evidence>
<feature type="domain" description="Htaa" evidence="4">
    <location>
        <begin position="1190"/>
        <end position="1281"/>
    </location>
</feature>
<feature type="domain" description="Bacterial Ig-like" evidence="5">
    <location>
        <begin position="173"/>
        <end position="260"/>
    </location>
</feature>
<evidence type="ECO:0000256" key="3">
    <source>
        <dbReference type="SAM" id="SignalP"/>
    </source>
</evidence>
<dbReference type="Gene3D" id="2.60.40.10">
    <property type="entry name" value="Immunoglobulins"/>
    <property type="match status" value="2"/>
</dbReference>
<keyword evidence="3" id="KW-0732">Signal</keyword>
<dbReference type="Proteomes" id="UP001597181">
    <property type="component" value="Unassembled WGS sequence"/>
</dbReference>
<keyword evidence="7" id="KW-1185">Reference proteome</keyword>
<dbReference type="EMBL" id="JBHTLY010000002">
    <property type="protein sequence ID" value="MFD1201432.1"/>
    <property type="molecule type" value="Genomic_DNA"/>
</dbReference>
<keyword evidence="2" id="KW-0812">Transmembrane</keyword>
<dbReference type="Pfam" id="PF04213">
    <property type="entry name" value="HtaA"/>
    <property type="match status" value="2"/>
</dbReference>
<dbReference type="RefSeq" id="WP_343958243.1">
    <property type="nucleotide sequence ID" value="NZ_BAAAKZ010000002.1"/>
</dbReference>
<reference evidence="7" key="1">
    <citation type="journal article" date="2019" name="Int. J. Syst. Evol. Microbiol.">
        <title>The Global Catalogue of Microorganisms (GCM) 10K type strain sequencing project: providing services to taxonomists for standard genome sequencing and annotation.</title>
        <authorList>
            <consortium name="The Broad Institute Genomics Platform"/>
            <consortium name="The Broad Institute Genome Sequencing Center for Infectious Disease"/>
            <person name="Wu L."/>
            <person name="Ma J."/>
        </authorList>
    </citation>
    <scope>NUCLEOTIDE SEQUENCE [LARGE SCALE GENOMIC DNA]</scope>
    <source>
        <strain evidence="7">CCUG 50213</strain>
    </source>
</reference>
<evidence type="ECO:0000313" key="6">
    <source>
        <dbReference type="EMBL" id="MFD1201432.1"/>
    </source>
</evidence>
<keyword evidence="2" id="KW-0472">Membrane</keyword>
<gene>
    <name evidence="6" type="ORF">ACFQ3U_05950</name>
</gene>
<sequence>MSTLAAKNGRLGAKTLAVITSLLVALSGLLITPAAQAAETAAGAAAKTTVQSASAAGLEIRVEFSGVAPSPLGPPQNMGVYAALVKQGTVETVGQGNWVTPAQMPDGAGSTTFVAAPADGLNRDTAYELLIWYAHGNPSDEAIVLRQAMTVTDEQWNLVFPPAPEATATSTTLTAAATTVEAGASVSLTATVAPTEAAGSVAFVDAAGAPVGSPQQVTSGSATVTTQALAAGSHAFTATFTPADAAAFAPSTSAAISITATEETTPVEPAEPTVAAAVTGASTTGLELSATIENIVLRAAADVPDTGKDDQGVYVGIIEKDRVDEYAADAKAGATQDFAYKTLIKGGKVTRDISVPADKLDRSKQYVAVSWLAHGMMTKERYLGQADLKVSTAQWDAVFPPKIAVKAAVKAEEASAKKLELDVQASGIALRPGSETPSGRPDAGVYIGIIEKSRVGEYATDARAGVSQTSIGAGSIVDGKFTQTVTIAADELTAGAEYVAVIWRSHGYLTEASFVGQADVQLSWSQWQELTGEAAMPTSVAITSSAPSVSAGHSVGLVATVTAFEANPTDKALPIGTVQFFADGQPHGKALPVSLVKKSKTGATQITSPEIAEGDARVFTAEFTPLDAGDYAPSKSADVTVTGTEATGPWNPQIEVFLKINGEVTPYTGQKVYRGDEIVVRGSGFDPEANVGGRGMPLPYGPQGSYVVFGNFTADKWRPSQGFPATARAVSADAQGWVLARSVFDTVPAMYKPAVQKQWVEPTEGGSFEWTTKLVTPKELAPGGKFGVYSYGAGSVNNAAEELEVAIDYVDAVRPGNPAITVTLPNGTPYTNQELREGDKLVVKGTGFDPYANLPENPAGGMPIPNSLPQGTFVVFGSFANEWQPSKGAAGATRTMHKDSRKWALAEDTLEAVPAQFRETIRKEWVEIDPATGAFEATLTLHTPESPLEGGTFGVYTYAGGAGQAANAAQELQLPVNYKTKTTEPEVPVETVGGLDWAFNTGWNGYVRFVAGGTITGSKGATTDASGLTNYTQVKGGNYDPKTGIGSIHYEGTVRYQSQAHGFDIAIKDPRITFTSATVAELSAEISNTDTAGVGSMSRVVMAKIAPGASALDDTGLRSWAKATGVFAKLSHPEGWVDYSGKDTAPLSFSFGTAGTVDPGGPDGPGITPPKPQPKPQPKPVGSSGQAQAGSLSWGISAGFKDYITGRIAKGAISTSGVGGSGGAYLFPQAAGGSWNAATQTGTVQFSGVVTFTGHRGLLNEPFANPVITVTSATSGTLSAGGRTFGLDLGAASKSVGANGEVTWSGVPVSGSISGGGSAGGAAGSGSFAADPLSFTVGAASRVQFGSTTQTEQKAEREPAATAPTTEGIRVITPKEELVPGGTIEFVAAGFEADERDVLVVLYSDPIVLDKKAGANQFGEVRWIGQLPDDLEPGKHTITLQGSKDAGAIIDVIDPKKAKQDKPVVKRQDTGVAEAQAAGVIPEAAGGAVWMWWAGAGALLILAAALTALVVRQRRAAGGANVD</sequence>
<keyword evidence="2" id="KW-1133">Transmembrane helix</keyword>
<organism evidence="6 7">
    <name type="scientific">Leucobacter albus</name>
    <dbReference type="NCBI Taxonomy" id="272210"/>
    <lineage>
        <taxon>Bacteria</taxon>
        <taxon>Bacillati</taxon>
        <taxon>Actinomycetota</taxon>
        <taxon>Actinomycetes</taxon>
        <taxon>Micrococcales</taxon>
        <taxon>Microbacteriaceae</taxon>
        <taxon>Leucobacter</taxon>
    </lineage>
</organism>
<feature type="compositionally biased region" description="Low complexity" evidence="1">
    <location>
        <begin position="1180"/>
        <end position="1189"/>
    </location>
</feature>
<evidence type="ECO:0000313" key="7">
    <source>
        <dbReference type="Proteomes" id="UP001597181"/>
    </source>
</evidence>
<dbReference type="InterPro" id="IPR013783">
    <property type="entry name" value="Ig-like_fold"/>
</dbReference>
<protein>
    <submittedName>
        <fullName evidence="6">HtaA domain-containing protein</fullName>
    </submittedName>
</protein>
<dbReference type="InterPro" id="IPR032109">
    <property type="entry name" value="Big_3_5"/>
</dbReference>
<feature type="chain" id="PRO_5047305216" evidence="3">
    <location>
        <begin position="38"/>
        <end position="1523"/>
    </location>
</feature>
<evidence type="ECO:0000256" key="1">
    <source>
        <dbReference type="SAM" id="MobiDB-lite"/>
    </source>
</evidence>
<evidence type="ECO:0000256" key="2">
    <source>
        <dbReference type="SAM" id="Phobius"/>
    </source>
</evidence>
<proteinExistence type="predicted"/>
<feature type="region of interest" description="Disordered" evidence="1">
    <location>
        <begin position="1150"/>
        <end position="1189"/>
    </location>
</feature>
<dbReference type="Pfam" id="PF16640">
    <property type="entry name" value="Big_3_5"/>
    <property type="match status" value="1"/>
</dbReference>
<feature type="transmembrane region" description="Helical" evidence="2">
    <location>
        <begin position="1490"/>
        <end position="1511"/>
    </location>
</feature>
<accession>A0ABW3TPW8</accession>
<comment type="caution">
    <text evidence="6">The sequence shown here is derived from an EMBL/GenBank/DDBJ whole genome shotgun (WGS) entry which is preliminary data.</text>
</comment>
<evidence type="ECO:0000259" key="4">
    <source>
        <dbReference type="Pfam" id="PF04213"/>
    </source>
</evidence>
<name>A0ABW3TPW8_9MICO</name>